<keyword evidence="1" id="KW-0472">Membrane</keyword>
<feature type="signal peptide" evidence="2">
    <location>
        <begin position="1"/>
        <end position="22"/>
    </location>
</feature>
<keyword evidence="2" id="KW-0732">Signal</keyword>
<keyword evidence="4" id="KW-1185">Reference proteome</keyword>
<dbReference type="PANTHER" id="PTHR46534">
    <property type="entry name" value="IGGFC_BINDING DOMAIN-CONTAINING PROTEIN"/>
    <property type="match status" value="1"/>
</dbReference>
<reference evidence="5" key="1">
    <citation type="submission" date="2025-08" db="UniProtKB">
        <authorList>
            <consortium name="RefSeq"/>
        </authorList>
    </citation>
    <scope>IDENTIFICATION</scope>
</reference>
<proteinExistence type="predicted"/>
<dbReference type="OrthoDB" id="10417155at2759"/>
<accession>A0A9W2ZC89</accession>
<dbReference type="PANTHER" id="PTHR46534:SF1">
    <property type="entry name" value="IGGFC-BINDING PROTEIN N-TERMINAL DOMAIN-CONTAINING PROTEIN"/>
    <property type="match status" value="1"/>
</dbReference>
<feature type="transmembrane region" description="Helical" evidence="1">
    <location>
        <begin position="557"/>
        <end position="576"/>
    </location>
</feature>
<evidence type="ECO:0000256" key="2">
    <source>
        <dbReference type="SAM" id="SignalP"/>
    </source>
</evidence>
<name>A0A9W2ZC89_BIOGL</name>
<dbReference type="RefSeq" id="XP_055872647.1">
    <property type="nucleotide sequence ID" value="XM_056016672.1"/>
</dbReference>
<keyword evidence="1" id="KW-1133">Transmembrane helix</keyword>
<dbReference type="Pfam" id="PF17517">
    <property type="entry name" value="IgGFc_binding"/>
    <property type="match status" value="1"/>
</dbReference>
<dbReference type="Proteomes" id="UP001165740">
    <property type="component" value="Chromosome 18"/>
</dbReference>
<keyword evidence="1" id="KW-0812">Transmembrane</keyword>
<sequence>MNCLYLTFFLFLDLNLDLKTEAFQANSNITISQFGMLFYIVPPEIHWTSRYDTSVFVYLSTISKESIQVLFTTPNYKPTNEGAYTKIKISYYRLETLYIPKQFLLNNNTAKHKVCHCLKFQGRMRFGLSILLMVAQTQLDMYQVLPASFWGRSYLILTLGPEFYLHIISIDAQNKVQIYFQGHGPYDWSSLSNNVNTIIFSENVAFLEWIVQEIEQVLVLSTCSDASQGTIHFTGTKVISELPVGVISGECFAQITSVECSNTSNTDKENDVTQEMMFPTTTFGRHYLLFFSQGSTPYVEVAVQAVSNDTRLMVYTNDSNNKVEEYTIDKAEGVIYISLIQFPRVLQSSKPVQVFYVQRHPCDLNMTGIALVIVVPTALFYNKYTWGMVSFAPTQYYLLIVVREQEWKQLTFNDYNLDDYFQNTEPIAFWGSRNWVQLEFHLDMESKSIRCTRDTFFGCYVYRVGQQVSFSQSLGFLKGYSCENTSMEPGDQIDNDCDFEKDEEIANGLDDDYDNLIDEDLEATYIEAPFEDIILQEIEENPKEQGEFTLRTAYDTFLWITTSAIVLTMLAGMLRLKRSHMAGGQ</sequence>
<gene>
    <name evidence="5" type="primary">LOC106078803</name>
</gene>
<feature type="domain" description="IgGFc-binding protein N-terminal" evidence="3">
    <location>
        <begin position="142"/>
        <end position="462"/>
    </location>
</feature>
<evidence type="ECO:0000313" key="5">
    <source>
        <dbReference type="RefSeq" id="XP_055872647.1"/>
    </source>
</evidence>
<dbReference type="InterPro" id="IPR035234">
    <property type="entry name" value="IgGFc-bd_N"/>
</dbReference>
<evidence type="ECO:0000256" key="1">
    <source>
        <dbReference type="SAM" id="Phobius"/>
    </source>
</evidence>
<feature type="chain" id="PRO_5040921062" evidence="2">
    <location>
        <begin position="23"/>
        <end position="585"/>
    </location>
</feature>
<organism evidence="4 5">
    <name type="scientific">Biomphalaria glabrata</name>
    <name type="common">Bloodfluke planorb</name>
    <name type="synonym">Freshwater snail</name>
    <dbReference type="NCBI Taxonomy" id="6526"/>
    <lineage>
        <taxon>Eukaryota</taxon>
        <taxon>Metazoa</taxon>
        <taxon>Spiralia</taxon>
        <taxon>Lophotrochozoa</taxon>
        <taxon>Mollusca</taxon>
        <taxon>Gastropoda</taxon>
        <taxon>Heterobranchia</taxon>
        <taxon>Euthyneura</taxon>
        <taxon>Panpulmonata</taxon>
        <taxon>Hygrophila</taxon>
        <taxon>Lymnaeoidea</taxon>
        <taxon>Planorbidae</taxon>
        <taxon>Biomphalaria</taxon>
    </lineage>
</organism>
<protein>
    <submittedName>
        <fullName evidence="5">Uncharacterized protein LOC106078803</fullName>
    </submittedName>
</protein>
<dbReference type="AlphaFoldDB" id="A0A9W2ZC89"/>
<evidence type="ECO:0000313" key="4">
    <source>
        <dbReference type="Proteomes" id="UP001165740"/>
    </source>
</evidence>
<evidence type="ECO:0000259" key="3">
    <source>
        <dbReference type="Pfam" id="PF17517"/>
    </source>
</evidence>
<dbReference type="GeneID" id="106078803"/>